<feature type="region of interest" description="Disordered" evidence="2">
    <location>
        <begin position="1"/>
        <end position="46"/>
    </location>
</feature>
<dbReference type="PANTHER" id="PTHR47842">
    <property type="entry name" value="EXPRESSED PROTEIN"/>
    <property type="match status" value="1"/>
</dbReference>
<name>A0AA39YJE5_9PEZI</name>
<gene>
    <name evidence="4" type="ORF">B0T16DRAFT_426688</name>
</gene>
<dbReference type="Proteomes" id="UP001174936">
    <property type="component" value="Unassembled WGS sequence"/>
</dbReference>
<evidence type="ECO:0000313" key="4">
    <source>
        <dbReference type="EMBL" id="KAK0652065.1"/>
    </source>
</evidence>
<evidence type="ECO:0000256" key="1">
    <source>
        <dbReference type="ARBA" id="ARBA00007920"/>
    </source>
</evidence>
<dbReference type="InterPro" id="IPR007751">
    <property type="entry name" value="DUF676_lipase-like"/>
</dbReference>
<feature type="compositionally biased region" description="Polar residues" evidence="2">
    <location>
        <begin position="354"/>
        <end position="385"/>
    </location>
</feature>
<dbReference type="InterPro" id="IPR029058">
    <property type="entry name" value="AB_hydrolase_fold"/>
</dbReference>
<sequence length="650" mass="71227">MSRTPSPHSGSSSLQPPVAGASNGTDFASWKRQQDPRSSSTQSLLPSVKDGRRTLLVVYIHGFMGNDSSFRSFPAHVHNFLRDALAETHVIHSKIYPRYKTYKAIDVARDNFSKWLEPHESPTTDVVLVGHSMGGLLAADIVLMPNRTGSVSGSPFRHRILGTVSLDAPLLGLHPGIVVSGIASLFRPAPAPERTAQSSTLSETISPDPSIYSEISPPSGAVSPALPLSPPPTGSQGSTSDPMFNPPFFNDVSFTDRGWLKNIAHFAKKHREENIVEAAAHHIMSHLEFGGCLADYPGLRTRYNNLRRLEDVDESKPSAGGQMVPRVRFVNYYTASTGLPKKPKAAPAIAAPESSDNTLLKPTNSQQQSLEGNTSGVNSGTSTPRISIEDHSDSTRPMILQELDPVPESDDPITTTQTNITIPSTEETPPSSSGPGASPTDHTSQPDSSLSPIPDPPTLPEPPNLEAYTDKESRKQAEKEAKRARKIYEQALKDRERAIKERQKILDKRQRKALKDAEKRAKAEQKEAHAKQKSELKLRAKEEQELHEEIDRLRLEEEGPQAQAEAGAEKEKEKEKKKKERKFCMLPGKTGGVRDPAWVRVYMEGVDEVGAHCGLFAPGPHYETLVGDMGSLIVDWVHEDATRRAIAELS</sequence>
<feature type="compositionally biased region" description="Pro residues" evidence="2">
    <location>
        <begin position="453"/>
        <end position="463"/>
    </location>
</feature>
<dbReference type="AlphaFoldDB" id="A0AA39YJE5"/>
<accession>A0AA39YJE5</accession>
<dbReference type="Gene3D" id="3.40.50.1820">
    <property type="entry name" value="alpha/beta hydrolase"/>
    <property type="match status" value="1"/>
</dbReference>
<feature type="compositionally biased region" description="Basic and acidic residues" evidence="2">
    <location>
        <begin position="468"/>
        <end position="557"/>
    </location>
</feature>
<feature type="compositionally biased region" description="Polar residues" evidence="2">
    <location>
        <begin position="36"/>
        <end position="45"/>
    </location>
</feature>
<dbReference type="Pfam" id="PF05057">
    <property type="entry name" value="DUF676"/>
    <property type="match status" value="1"/>
</dbReference>
<feature type="compositionally biased region" description="Low complexity" evidence="2">
    <location>
        <begin position="216"/>
        <end position="226"/>
    </location>
</feature>
<reference evidence="4" key="1">
    <citation type="submission" date="2023-06" db="EMBL/GenBank/DDBJ databases">
        <title>Genome-scale phylogeny and comparative genomics of the fungal order Sordariales.</title>
        <authorList>
            <consortium name="Lawrence Berkeley National Laboratory"/>
            <person name="Hensen N."/>
            <person name="Bonometti L."/>
            <person name="Westerberg I."/>
            <person name="Brannstrom I.O."/>
            <person name="Guillou S."/>
            <person name="Cros-Aarteil S."/>
            <person name="Calhoun S."/>
            <person name="Haridas S."/>
            <person name="Kuo A."/>
            <person name="Mondo S."/>
            <person name="Pangilinan J."/>
            <person name="Riley R."/>
            <person name="Labutti K."/>
            <person name="Andreopoulos B."/>
            <person name="Lipzen A."/>
            <person name="Chen C."/>
            <person name="Yanf M."/>
            <person name="Daum C."/>
            <person name="Ng V."/>
            <person name="Clum A."/>
            <person name="Steindorff A."/>
            <person name="Ohm R."/>
            <person name="Martin F."/>
            <person name="Silar P."/>
            <person name="Natvig D."/>
            <person name="Lalanne C."/>
            <person name="Gautier V."/>
            <person name="Ament-Velasquez S.L."/>
            <person name="Kruys A."/>
            <person name="Hutchinson M.I."/>
            <person name="Powell A.J."/>
            <person name="Barry K."/>
            <person name="Miller A.N."/>
            <person name="Grigoriev I.V."/>
            <person name="Debuchy R."/>
            <person name="Gladieux P."/>
            <person name="Thoren M.H."/>
            <person name="Johannesson H."/>
        </authorList>
    </citation>
    <scope>NUCLEOTIDE SEQUENCE</scope>
    <source>
        <strain evidence="4">SMH2532-1</strain>
    </source>
</reference>
<evidence type="ECO:0000256" key="2">
    <source>
        <dbReference type="SAM" id="MobiDB-lite"/>
    </source>
</evidence>
<feature type="compositionally biased region" description="Low complexity" evidence="2">
    <location>
        <begin position="1"/>
        <end position="17"/>
    </location>
</feature>
<protein>
    <recommendedName>
        <fullName evidence="3">DUF676 domain-containing protein</fullName>
    </recommendedName>
</protein>
<dbReference type="EMBL" id="JAULSV010000002">
    <property type="protein sequence ID" value="KAK0652065.1"/>
    <property type="molecule type" value="Genomic_DNA"/>
</dbReference>
<comment type="caution">
    <text evidence="4">The sequence shown here is derived from an EMBL/GenBank/DDBJ whole genome shotgun (WGS) entry which is preliminary data.</text>
</comment>
<comment type="similarity">
    <text evidence="1">Belongs to the putative lipase ROG1 family.</text>
</comment>
<feature type="domain" description="DUF676" evidence="3">
    <location>
        <begin position="56"/>
        <end position="173"/>
    </location>
</feature>
<feature type="region of interest" description="Disordered" evidence="2">
    <location>
        <begin position="339"/>
        <end position="583"/>
    </location>
</feature>
<keyword evidence="5" id="KW-1185">Reference proteome</keyword>
<proteinExistence type="inferred from homology"/>
<evidence type="ECO:0000313" key="5">
    <source>
        <dbReference type="Proteomes" id="UP001174936"/>
    </source>
</evidence>
<evidence type="ECO:0000259" key="3">
    <source>
        <dbReference type="Pfam" id="PF05057"/>
    </source>
</evidence>
<feature type="compositionally biased region" description="Low complexity" evidence="2">
    <location>
        <begin position="413"/>
        <end position="452"/>
    </location>
</feature>
<dbReference type="SUPFAM" id="SSF53474">
    <property type="entry name" value="alpha/beta-Hydrolases"/>
    <property type="match status" value="1"/>
</dbReference>
<feature type="compositionally biased region" description="Polar residues" evidence="2">
    <location>
        <begin position="195"/>
        <end position="207"/>
    </location>
</feature>
<dbReference type="PANTHER" id="PTHR47842:SF3">
    <property type="entry name" value="DUF676 DOMAIN-CONTAINING PROTEIN"/>
    <property type="match status" value="1"/>
</dbReference>
<feature type="region of interest" description="Disordered" evidence="2">
    <location>
        <begin position="190"/>
        <end position="242"/>
    </location>
</feature>
<organism evidence="4 5">
    <name type="scientific">Cercophora newfieldiana</name>
    <dbReference type="NCBI Taxonomy" id="92897"/>
    <lineage>
        <taxon>Eukaryota</taxon>
        <taxon>Fungi</taxon>
        <taxon>Dikarya</taxon>
        <taxon>Ascomycota</taxon>
        <taxon>Pezizomycotina</taxon>
        <taxon>Sordariomycetes</taxon>
        <taxon>Sordariomycetidae</taxon>
        <taxon>Sordariales</taxon>
        <taxon>Lasiosphaeriaceae</taxon>
        <taxon>Cercophora</taxon>
    </lineage>
</organism>